<gene>
    <name evidence="1" type="ORF">CLV58_10167</name>
</gene>
<evidence type="ECO:0000313" key="1">
    <source>
        <dbReference type="EMBL" id="PRY47003.1"/>
    </source>
</evidence>
<dbReference type="Pfam" id="PF08837">
    <property type="entry name" value="DUF1810"/>
    <property type="match status" value="1"/>
</dbReference>
<organism evidence="1 2">
    <name type="scientific">Spirosoma oryzae</name>
    <dbReference type="NCBI Taxonomy" id="1469603"/>
    <lineage>
        <taxon>Bacteria</taxon>
        <taxon>Pseudomonadati</taxon>
        <taxon>Bacteroidota</taxon>
        <taxon>Cytophagia</taxon>
        <taxon>Cytophagales</taxon>
        <taxon>Cytophagaceae</taxon>
        <taxon>Spirosoma</taxon>
    </lineage>
</organism>
<dbReference type="Proteomes" id="UP000238375">
    <property type="component" value="Unassembled WGS sequence"/>
</dbReference>
<dbReference type="AlphaFoldDB" id="A0A2T0TMX8"/>
<sequence length="146" mass="16094">MEPDLTRFVDAQAGDYAQALTEIKHGRKRSHWMWYVFPQLNGLGFSEMARFYGIRDIQEATDYLAHPVLGPRLIAISKALVALKTQSASQVMGSPDDLKLCSSMTLFSRVAGVDSIPDGQVFQAVLDKFFDGEPDPKTVAMLAGRG</sequence>
<dbReference type="PIRSF" id="PIRSF008546">
    <property type="entry name" value="UCP008546"/>
    <property type="match status" value="1"/>
</dbReference>
<name>A0A2T0TMX8_9BACT</name>
<reference evidence="1 2" key="1">
    <citation type="submission" date="2018-03" db="EMBL/GenBank/DDBJ databases">
        <title>Genomic Encyclopedia of Archaeal and Bacterial Type Strains, Phase II (KMG-II): from individual species to whole genera.</title>
        <authorList>
            <person name="Goeker M."/>
        </authorList>
    </citation>
    <scope>NUCLEOTIDE SEQUENCE [LARGE SCALE GENOMIC DNA]</scope>
    <source>
        <strain evidence="1 2">DSM 28354</strain>
    </source>
</reference>
<dbReference type="SUPFAM" id="SSF140736">
    <property type="entry name" value="Rv1873-like"/>
    <property type="match status" value="1"/>
</dbReference>
<protein>
    <submittedName>
        <fullName evidence="1">Uncharacterized protein (DUF1810 family)</fullName>
    </submittedName>
</protein>
<keyword evidence="2" id="KW-1185">Reference proteome</keyword>
<dbReference type="EMBL" id="PVTE01000001">
    <property type="protein sequence ID" value="PRY47003.1"/>
    <property type="molecule type" value="Genomic_DNA"/>
</dbReference>
<accession>A0A2T0TMX8</accession>
<dbReference type="Gene3D" id="1.25.40.380">
    <property type="entry name" value="Protein of unknown function DUF1810"/>
    <property type="match status" value="1"/>
</dbReference>
<proteinExistence type="predicted"/>
<dbReference type="InterPro" id="IPR036287">
    <property type="entry name" value="Rv1873-like_sf"/>
</dbReference>
<comment type="caution">
    <text evidence="1">The sequence shown here is derived from an EMBL/GenBank/DDBJ whole genome shotgun (WGS) entry which is preliminary data.</text>
</comment>
<evidence type="ECO:0000313" key="2">
    <source>
        <dbReference type="Proteomes" id="UP000238375"/>
    </source>
</evidence>
<dbReference type="OrthoDB" id="9801870at2"/>
<dbReference type="InterPro" id="IPR014937">
    <property type="entry name" value="DUF1810"/>
</dbReference>
<dbReference type="RefSeq" id="WP_106135772.1">
    <property type="nucleotide sequence ID" value="NZ_PVTE01000001.1"/>
</dbReference>